<name>A0A8T0B8E0_SILME</name>
<evidence type="ECO:0000256" key="1">
    <source>
        <dbReference type="ARBA" id="ARBA00004613"/>
    </source>
</evidence>
<feature type="chain" id="PRO_5035891780" description="Beta-microseminoprotein" evidence="5">
    <location>
        <begin position="24"/>
        <end position="109"/>
    </location>
</feature>
<gene>
    <name evidence="6" type="ORF">HF521_002035</name>
</gene>
<dbReference type="Gene3D" id="2.60.40.1900">
    <property type="entry name" value="Beta-microseminoprotein (PSP94) domain"/>
    <property type="match status" value="1"/>
</dbReference>
<dbReference type="PANTHER" id="PTHR10500:SF7">
    <property type="entry name" value="BETA-MICROSEMINOPROTEIN"/>
    <property type="match status" value="1"/>
</dbReference>
<dbReference type="Proteomes" id="UP000606274">
    <property type="component" value="Unassembled WGS sequence"/>
</dbReference>
<reference evidence="6" key="1">
    <citation type="submission" date="2020-08" db="EMBL/GenBank/DDBJ databases">
        <title>Chromosome-level assembly of Southern catfish (Silurus meridionalis) provides insights into visual adaptation to the nocturnal and benthic lifestyles.</title>
        <authorList>
            <person name="Zhang Y."/>
            <person name="Wang D."/>
            <person name="Peng Z."/>
        </authorList>
    </citation>
    <scope>NUCLEOTIDE SEQUENCE</scope>
    <source>
        <strain evidence="6">SWU-2019-XX</strain>
        <tissue evidence="6">Muscle</tissue>
    </source>
</reference>
<feature type="signal peptide" evidence="5">
    <location>
        <begin position="1"/>
        <end position="23"/>
    </location>
</feature>
<evidence type="ECO:0000256" key="3">
    <source>
        <dbReference type="ARBA" id="ARBA00022525"/>
    </source>
</evidence>
<dbReference type="AlphaFoldDB" id="A0A8T0B8E0"/>
<sequence>MSVLKISVIVGFVLLALFSVSHAACWHGKNEPGVDGCQDFEDKTWHEFGSSWKNSKCSKCWCNPDFIRCCHGWPTSVSAGCSIEYDYSKCTYKITNNANPGAPCAASGK</sequence>
<comment type="caution">
    <text evidence="6">The sequence shown here is derived from an EMBL/GenBank/DDBJ whole genome shotgun (WGS) entry which is preliminary data.</text>
</comment>
<evidence type="ECO:0000313" key="7">
    <source>
        <dbReference type="Proteomes" id="UP000606274"/>
    </source>
</evidence>
<evidence type="ECO:0000256" key="4">
    <source>
        <dbReference type="ARBA" id="ARBA00023157"/>
    </source>
</evidence>
<dbReference type="Pfam" id="PF05825">
    <property type="entry name" value="PSP94"/>
    <property type="match status" value="1"/>
</dbReference>
<protein>
    <recommendedName>
        <fullName evidence="8">Beta-microseminoprotein</fullName>
    </recommendedName>
</protein>
<organism evidence="6 7">
    <name type="scientific">Silurus meridionalis</name>
    <name type="common">Southern catfish</name>
    <name type="synonym">Silurus soldatovi meridionalis</name>
    <dbReference type="NCBI Taxonomy" id="175797"/>
    <lineage>
        <taxon>Eukaryota</taxon>
        <taxon>Metazoa</taxon>
        <taxon>Chordata</taxon>
        <taxon>Craniata</taxon>
        <taxon>Vertebrata</taxon>
        <taxon>Euteleostomi</taxon>
        <taxon>Actinopterygii</taxon>
        <taxon>Neopterygii</taxon>
        <taxon>Teleostei</taxon>
        <taxon>Ostariophysi</taxon>
        <taxon>Siluriformes</taxon>
        <taxon>Siluridae</taxon>
        <taxon>Silurus</taxon>
    </lineage>
</organism>
<accession>A0A8T0B8E0</accession>
<evidence type="ECO:0000256" key="5">
    <source>
        <dbReference type="SAM" id="SignalP"/>
    </source>
</evidence>
<evidence type="ECO:0008006" key="8">
    <source>
        <dbReference type="Google" id="ProtNLM"/>
    </source>
</evidence>
<proteinExistence type="inferred from homology"/>
<evidence type="ECO:0000256" key="2">
    <source>
        <dbReference type="ARBA" id="ARBA00010352"/>
    </source>
</evidence>
<comment type="similarity">
    <text evidence="2">Belongs to the beta-microseminoprotein family.</text>
</comment>
<keyword evidence="7" id="KW-1185">Reference proteome</keyword>
<keyword evidence="3" id="KW-0964">Secreted</keyword>
<keyword evidence="5" id="KW-0732">Signal</keyword>
<dbReference type="PANTHER" id="PTHR10500">
    <property type="entry name" value="BETA-MICROSEMINOPROTEIN"/>
    <property type="match status" value="1"/>
</dbReference>
<comment type="subcellular location">
    <subcellularLocation>
        <location evidence="1">Secreted</location>
    </subcellularLocation>
</comment>
<dbReference type="GO" id="GO:0005576">
    <property type="term" value="C:extracellular region"/>
    <property type="evidence" value="ECO:0007669"/>
    <property type="project" value="UniProtKB-SubCell"/>
</dbReference>
<keyword evidence="4" id="KW-1015">Disulfide bond</keyword>
<evidence type="ECO:0000313" key="6">
    <source>
        <dbReference type="EMBL" id="KAF7700870.1"/>
    </source>
</evidence>
<dbReference type="EMBL" id="JABFDY010000011">
    <property type="protein sequence ID" value="KAF7700870.1"/>
    <property type="molecule type" value="Genomic_DNA"/>
</dbReference>
<dbReference type="InterPro" id="IPR008735">
    <property type="entry name" value="PSP94"/>
</dbReference>
<dbReference type="OrthoDB" id="6076852at2759"/>